<dbReference type="RefSeq" id="WP_344449613.1">
    <property type="nucleotide sequence ID" value="NZ_BAAATZ010000006.1"/>
</dbReference>
<dbReference type="Gene3D" id="3.20.20.80">
    <property type="entry name" value="Glycosidases"/>
    <property type="match status" value="2"/>
</dbReference>
<dbReference type="EMBL" id="BAAATZ010000006">
    <property type="protein sequence ID" value="GAA2722772.1"/>
    <property type="molecule type" value="Genomic_DNA"/>
</dbReference>
<reference evidence="8" key="1">
    <citation type="journal article" date="2019" name="Int. J. Syst. Evol. Microbiol.">
        <title>The Global Catalogue of Microorganisms (GCM) 10K type strain sequencing project: providing services to taxonomists for standard genome sequencing and annotation.</title>
        <authorList>
            <consortium name="The Broad Institute Genomics Platform"/>
            <consortium name="The Broad Institute Genome Sequencing Center for Infectious Disease"/>
            <person name="Wu L."/>
            <person name="Ma J."/>
        </authorList>
    </citation>
    <scope>NUCLEOTIDE SEQUENCE [LARGE SCALE GENOMIC DNA]</scope>
    <source>
        <strain evidence="8">JCM 8201</strain>
    </source>
</reference>
<dbReference type="InterPro" id="IPR001360">
    <property type="entry name" value="Glyco_hydro_1"/>
</dbReference>
<dbReference type="PANTHER" id="PTHR10353">
    <property type="entry name" value="GLYCOSYL HYDROLASE"/>
    <property type="match status" value="1"/>
</dbReference>
<dbReference type="InterPro" id="IPR017853">
    <property type="entry name" value="GH"/>
</dbReference>
<evidence type="ECO:0000313" key="8">
    <source>
        <dbReference type="Proteomes" id="UP001501842"/>
    </source>
</evidence>
<protein>
    <submittedName>
        <fullName evidence="7">Family 1 glycosylhydrolase</fullName>
    </submittedName>
</protein>
<evidence type="ECO:0000256" key="2">
    <source>
        <dbReference type="ARBA" id="ARBA00022801"/>
    </source>
</evidence>
<dbReference type="PRINTS" id="PR00131">
    <property type="entry name" value="GLHYDRLASE1"/>
</dbReference>
<sequence length="433" mass="49762">MTRAFTAILAMTALFLLPVPAAAKAAGGFPEGFMWGVGVSGFQHEGHYPDSNWKRFLAARKEKDPYQNSVDFRHRYPEDLQRAASLGVGVFRTSVEWARVEPERGKTDWKEVRYYDDLVSRMVSHGMRPMLSLSHFVHPGWVHDQGAWKNERTIEDWLDFAEFVVKRYAKYDVLWVTFNEASYYILDEVRNKALKLSEVPTMSANLVKAHRRAYDLIHRLDDDAMVTANVAYSTVLNPLFDRALFTEVPDKLDYIGLDYYLSMSAANLTVLRVFSGEYWTIEPEPDGLYHVLHDYHRRLPHLPIYIIENGAGTDDGKPQADGYQRSHSISDHVYWIHRAIRDGIDVIGYNYWSLLDAYEWGAYRPRFGLYTVDVKTDPSLTRRPTEAVATYRGIIRRNGLPKGYVPVKEPARCSLPALLTTCRSLPETPPYPE</sequence>
<dbReference type="Proteomes" id="UP001501842">
    <property type="component" value="Unassembled WGS sequence"/>
</dbReference>
<proteinExistence type="inferred from homology"/>
<evidence type="ECO:0000256" key="5">
    <source>
        <dbReference type="RuleBase" id="RU003690"/>
    </source>
</evidence>
<keyword evidence="6" id="KW-0732">Signal</keyword>
<feature type="active site" description="Nucleophile" evidence="4">
    <location>
        <position position="308"/>
    </location>
</feature>
<evidence type="ECO:0000256" key="1">
    <source>
        <dbReference type="ARBA" id="ARBA00010838"/>
    </source>
</evidence>
<gene>
    <name evidence="7" type="ORF">GCM10010439_16340</name>
</gene>
<organism evidence="7 8">
    <name type="scientific">Actinocorallia aurantiaca</name>
    <dbReference type="NCBI Taxonomy" id="46204"/>
    <lineage>
        <taxon>Bacteria</taxon>
        <taxon>Bacillati</taxon>
        <taxon>Actinomycetota</taxon>
        <taxon>Actinomycetes</taxon>
        <taxon>Streptosporangiales</taxon>
        <taxon>Thermomonosporaceae</taxon>
        <taxon>Actinocorallia</taxon>
    </lineage>
</organism>
<comment type="caution">
    <text evidence="7">The sequence shown here is derived from an EMBL/GenBank/DDBJ whole genome shotgun (WGS) entry which is preliminary data.</text>
</comment>
<comment type="similarity">
    <text evidence="1 5">Belongs to the glycosyl hydrolase 1 family.</text>
</comment>
<evidence type="ECO:0000256" key="6">
    <source>
        <dbReference type="SAM" id="SignalP"/>
    </source>
</evidence>
<evidence type="ECO:0000256" key="4">
    <source>
        <dbReference type="PROSITE-ProRule" id="PRU10055"/>
    </source>
</evidence>
<evidence type="ECO:0000256" key="3">
    <source>
        <dbReference type="ARBA" id="ARBA00023295"/>
    </source>
</evidence>
<keyword evidence="8" id="KW-1185">Reference proteome</keyword>
<dbReference type="Pfam" id="PF00232">
    <property type="entry name" value="Glyco_hydro_1"/>
    <property type="match status" value="2"/>
</dbReference>
<feature type="chain" id="PRO_5045668095" evidence="6">
    <location>
        <begin position="26"/>
        <end position="433"/>
    </location>
</feature>
<name>A0ABP6GFJ0_9ACTN</name>
<dbReference type="PROSITE" id="PS00572">
    <property type="entry name" value="GLYCOSYL_HYDROL_F1_1"/>
    <property type="match status" value="1"/>
</dbReference>
<accession>A0ABP6GFJ0</accession>
<keyword evidence="3" id="KW-0326">Glycosidase</keyword>
<keyword evidence="2" id="KW-0378">Hydrolase</keyword>
<dbReference type="SUPFAM" id="SSF51445">
    <property type="entry name" value="(Trans)glycosidases"/>
    <property type="match status" value="1"/>
</dbReference>
<evidence type="ECO:0000313" key="7">
    <source>
        <dbReference type="EMBL" id="GAA2722772.1"/>
    </source>
</evidence>
<feature type="signal peptide" evidence="6">
    <location>
        <begin position="1"/>
        <end position="25"/>
    </location>
</feature>
<dbReference type="InterPro" id="IPR018120">
    <property type="entry name" value="Glyco_hydro_1_AS"/>
</dbReference>
<dbReference type="PANTHER" id="PTHR10353:SF209">
    <property type="entry name" value="GALACTOLIPID GALACTOSYLTRANSFERASE SFR2, CHLOROPLASTIC"/>
    <property type="match status" value="1"/>
</dbReference>